<feature type="domain" description="FtsK" evidence="6">
    <location>
        <begin position="259"/>
        <end position="448"/>
    </location>
</feature>
<dbReference type="Gene3D" id="3.40.50.300">
    <property type="entry name" value="P-loop containing nucleotide triphosphate hydrolases"/>
    <property type="match status" value="1"/>
</dbReference>
<evidence type="ECO:0000256" key="1">
    <source>
        <dbReference type="ARBA" id="ARBA00022741"/>
    </source>
</evidence>
<dbReference type="EMBL" id="JBHSPB010000003">
    <property type="protein sequence ID" value="MFC5719855.1"/>
    <property type="molecule type" value="Genomic_DNA"/>
</dbReference>
<accession>A0ABW0YTH1</accession>
<organism evidence="7 8">
    <name type="scientific">Streptomyces gamaensis</name>
    <dbReference type="NCBI Taxonomy" id="1763542"/>
    <lineage>
        <taxon>Bacteria</taxon>
        <taxon>Bacillati</taxon>
        <taxon>Actinomycetota</taxon>
        <taxon>Actinomycetes</taxon>
        <taxon>Kitasatosporales</taxon>
        <taxon>Streptomycetaceae</taxon>
        <taxon>Streptomyces</taxon>
    </lineage>
</organism>
<protein>
    <submittedName>
        <fullName evidence="7">Plasmid transfer protein TraB</fullName>
    </submittedName>
</protein>
<name>A0ABW0YTH1_9ACTN</name>
<feature type="compositionally biased region" description="Polar residues" evidence="4">
    <location>
        <begin position="540"/>
        <end position="550"/>
    </location>
</feature>
<evidence type="ECO:0000256" key="3">
    <source>
        <dbReference type="PROSITE-ProRule" id="PRU00289"/>
    </source>
</evidence>
<keyword evidence="5" id="KW-0812">Transmembrane</keyword>
<keyword evidence="2 3" id="KW-0067">ATP-binding</keyword>
<feature type="binding site" evidence="3">
    <location>
        <begin position="282"/>
        <end position="289"/>
    </location>
    <ligand>
        <name>ATP</name>
        <dbReference type="ChEBI" id="CHEBI:30616"/>
    </ligand>
</feature>
<dbReference type="Proteomes" id="UP001596083">
    <property type="component" value="Unassembled WGS sequence"/>
</dbReference>
<dbReference type="PROSITE" id="PS50901">
    <property type="entry name" value="FTSK"/>
    <property type="match status" value="1"/>
</dbReference>
<dbReference type="NCBIfam" id="NF041214">
    <property type="entry name" value="plasmid_TraB"/>
    <property type="match status" value="1"/>
</dbReference>
<evidence type="ECO:0000256" key="5">
    <source>
        <dbReference type="SAM" id="Phobius"/>
    </source>
</evidence>
<evidence type="ECO:0000256" key="2">
    <source>
        <dbReference type="ARBA" id="ARBA00022840"/>
    </source>
</evidence>
<keyword evidence="5" id="KW-1133">Transmembrane helix</keyword>
<feature type="transmembrane region" description="Helical" evidence="5">
    <location>
        <begin position="57"/>
        <end position="81"/>
    </location>
</feature>
<dbReference type="InterPro" id="IPR027417">
    <property type="entry name" value="P-loop_NTPase"/>
</dbReference>
<dbReference type="InterPro" id="IPR002543">
    <property type="entry name" value="FtsK_dom"/>
</dbReference>
<evidence type="ECO:0000256" key="4">
    <source>
        <dbReference type="SAM" id="MobiDB-lite"/>
    </source>
</evidence>
<dbReference type="RefSeq" id="WP_390314949.1">
    <property type="nucleotide sequence ID" value="NZ_JBHSPB010000003.1"/>
</dbReference>
<evidence type="ECO:0000259" key="6">
    <source>
        <dbReference type="PROSITE" id="PS50901"/>
    </source>
</evidence>
<evidence type="ECO:0000313" key="7">
    <source>
        <dbReference type="EMBL" id="MFC5719855.1"/>
    </source>
</evidence>
<dbReference type="InterPro" id="IPR050206">
    <property type="entry name" value="FtsK/SpoIIIE/SftA"/>
</dbReference>
<comment type="caution">
    <text evidence="7">The sequence shown here is derived from an EMBL/GenBank/DDBJ whole genome shotgun (WGS) entry which is preliminary data.</text>
</comment>
<evidence type="ECO:0000313" key="8">
    <source>
        <dbReference type="Proteomes" id="UP001596083"/>
    </source>
</evidence>
<keyword evidence="8" id="KW-1185">Reference proteome</keyword>
<keyword evidence="1 3" id="KW-0547">Nucleotide-binding</keyword>
<keyword evidence="5" id="KW-0472">Membrane</keyword>
<dbReference type="SUPFAM" id="SSF52540">
    <property type="entry name" value="P-loop containing nucleoside triphosphate hydrolases"/>
    <property type="match status" value="1"/>
</dbReference>
<dbReference type="PANTHER" id="PTHR22683">
    <property type="entry name" value="SPORULATION PROTEIN RELATED"/>
    <property type="match status" value="1"/>
</dbReference>
<proteinExistence type="predicted"/>
<dbReference type="PANTHER" id="PTHR22683:SF41">
    <property type="entry name" value="DNA TRANSLOCASE FTSK"/>
    <property type="match status" value="1"/>
</dbReference>
<feature type="region of interest" description="Disordered" evidence="4">
    <location>
        <begin position="521"/>
        <end position="565"/>
    </location>
</feature>
<sequence>MPPAQPSTEQIHEEQLRAASGGGGVIEYLLHRVKPHLPPWLAGAGTGLAVLPAHSCWAGSTAATAGLTLASVALTGATWWAGKTTTQQRRLHSAITVAAGSSWFTAAAIAGPNAGPLGGLYFIGAPALALSWNIRQIMRRNPDATPTGSDGGLLEKVGLAKTQITRTHVAPNKATFDLQLPRGELTSEDVSKAAPLLASALDVPKNAIRVLPDPDSASRAQLTVVPLDLLKNTVPYPGPSHPGGSIADPVHVALYEDGTDGVLYFPGDPTAGRNAMHLLIMGMTGSGKSESGLTALAEILTRRDVIVWASDPSKAEQILGPLLPAIGWAALDLQSTEAMIAALKAVIPARTAWLAKYGYKQWVPECAEPQADGSPGMPYLIAWFEEAAKTLREIDEDAFTGIAQEARSAGISLVVSLQRASHTQVSTDTRASLGSSWCFGVRNDRDAGFALDDDVLDAGAAPHLWKDKKPGYSYLVANGIPETFWATPARSYLTPREYLDWAVLTFAPVRASLDPVTADAATRAAGPHFTQRTRYPLPGTTDTQPATEDTMNSHHTDDEFDDAPGDNAITAEPYDEEIDGIDPEHELPEVSRVVPLAERGPEKPREPISPSQARQAMEELLDEFEAEGRTLIGPKDFMEHCDRHGRARSWVSGQVAAFVLAGRLTETSDTGKYRIVRDDEAA</sequence>
<gene>
    <name evidence="7" type="primary">traB</name>
    <name evidence="7" type="ORF">ACFP1Z_06640</name>
</gene>
<reference evidence="8" key="1">
    <citation type="journal article" date="2019" name="Int. J. Syst. Evol. Microbiol.">
        <title>The Global Catalogue of Microorganisms (GCM) 10K type strain sequencing project: providing services to taxonomists for standard genome sequencing and annotation.</title>
        <authorList>
            <consortium name="The Broad Institute Genomics Platform"/>
            <consortium name="The Broad Institute Genome Sequencing Center for Infectious Disease"/>
            <person name="Wu L."/>
            <person name="Ma J."/>
        </authorList>
    </citation>
    <scope>NUCLEOTIDE SEQUENCE [LARGE SCALE GENOMIC DNA]</scope>
    <source>
        <strain evidence="8">CGMCC 4.7304</strain>
    </source>
</reference>